<dbReference type="EMBL" id="CP087994">
    <property type="protein sequence ID" value="UYO63919.1"/>
    <property type="molecule type" value="Genomic_DNA"/>
</dbReference>
<dbReference type="PANTHER" id="PTHR47099">
    <property type="entry name" value="METHYLCOBAMIDE:COM METHYLTRANSFERASE MTBA"/>
    <property type="match status" value="1"/>
</dbReference>
<evidence type="ECO:0000313" key="3">
    <source>
        <dbReference type="EMBL" id="UYO63919.1"/>
    </source>
</evidence>
<accession>A0A1F2PL60</accession>
<keyword evidence="2" id="KW-0808">Transferase</keyword>
<evidence type="ECO:0000313" key="2">
    <source>
        <dbReference type="EMBL" id="OFV72159.1"/>
    </source>
</evidence>
<keyword evidence="2" id="KW-0489">Methyltransferase</keyword>
<dbReference type="InterPro" id="IPR038071">
    <property type="entry name" value="UROD/MetE-like_sf"/>
</dbReference>
<dbReference type="InterPro" id="IPR000257">
    <property type="entry name" value="Uroporphyrinogen_deCOase"/>
</dbReference>
<dbReference type="STRING" id="52694.ACWI_04090"/>
<organism evidence="2 4">
    <name type="scientific">Acetobacterium wieringae</name>
    <dbReference type="NCBI Taxonomy" id="52694"/>
    <lineage>
        <taxon>Bacteria</taxon>
        <taxon>Bacillati</taxon>
        <taxon>Bacillota</taxon>
        <taxon>Clostridia</taxon>
        <taxon>Eubacteriales</taxon>
        <taxon>Eubacteriaceae</taxon>
        <taxon>Acetobacterium</taxon>
    </lineage>
</organism>
<dbReference type="Proteomes" id="UP000176244">
    <property type="component" value="Unassembled WGS sequence"/>
</dbReference>
<evidence type="ECO:0000313" key="4">
    <source>
        <dbReference type="Proteomes" id="UP000176244"/>
    </source>
</evidence>
<reference evidence="3" key="2">
    <citation type="submission" date="2021-11" db="EMBL/GenBank/DDBJ databases">
        <title>Isoprene-degrading acetogen.</title>
        <authorList>
            <person name="Yang Y."/>
            <person name="Jin H."/>
            <person name="Yan J."/>
        </authorList>
    </citation>
    <scope>NUCLEOTIDE SEQUENCE</scope>
    <source>
        <strain evidence="3">Berkeley</strain>
    </source>
</reference>
<dbReference type="Gene3D" id="3.20.20.210">
    <property type="match status" value="1"/>
</dbReference>
<dbReference type="PANTHER" id="PTHR47099:SF1">
    <property type="entry name" value="METHYLCOBAMIDE:COM METHYLTRANSFERASE MTBA"/>
    <property type="match status" value="1"/>
</dbReference>
<dbReference type="OrthoDB" id="9780425at2"/>
<dbReference type="GO" id="GO:0008168">
    <property type="term" value="F:methyltransferase activity"/>
    <property type="evidence" value="ECO:0007669"/>
    <property type="project" value="UniProtKB-KW"/>
</dbReference>
<evidence type="ECO:0000313" key="5">
    <source>
        <dbReference type="Proteomes" id="UP001163550"/>
    </source>
</evidence>
<dbReference type="Pfam" id="PF01208">
    <property type="entry name" value="URO-D"/>
    <property type="match status" value="1"/>
</dbReference>
<feature type="domain" description="Uroporphyrinogen decarboxylase (URO-D)" evidence="1">
    <location>
        <begin position="106"/>
        <end position="297"/>
    </location>
</feature>
<dbReference type="AlphaFoldDB" id="A0A1F2PL60"/>
<dbReference type="RefSeq" id="WP_070369773.1">
    <property type="nucleotide sequence ID" value="NZ_CABIIK010000054.1"/>
</dbReference>
<dbReference type="GO" id="GO:0006779">
    <property type="term" value="P:porphyrin-containing compound biosynthetic process"/>
    <property type="evidence" value="ECO:0007669"/>
    <property type="project" value="InterPro"/>
</dbReference>
<dbReference type="SUPFAM" id="SSF51726">
    <property type="entry name" value="UROD/MetE-like"/>
    <property type="match status" value="1"/>
</dbReference>
<proteinExistence type="predicted"/>
<keyword evidence="5" id="KW-1185">Reference proteome</keyword>
<gene>
    <name evidence="2" type="ORF">ACWI_04090</name>
    <name evidence="3" type="ORF">LNN31_05750</name>
</gene>
<name>A0A1F2PL60_9FIRM</name>
<dbReference type="EMBL" id="LKEU01000012">
    <property type="protein sequence ID" value="OFV72159.1"/>
    <property type="molecule type" value="Genomic_DNA"/>
</dbReference>
<dbReference type="Proteomes" id="UP001163550">
    <property type="component" value="Chromosome"/>
</dbReference>
<reference evidence="2 4" key="1">
    <citation type="submission" date="2015-09" db="EMBL/GenBank/DDBJ databases">
        <title>Genome sequence of Acetobacterium wieringae DSM 1911.</title>
        <authorList>
            <person name="Poehlein A."/>
            <person name="Bengelsdorf F.R."/>
            <person name="Schiel-Bengelsdorf B."/>
            <person name="Duerre P."/>
            <person name="Daniel R."/>
        </authorList>
    </citation>
    <scope>NUCLEOTIDE SEQUENCE [LARGE SCALE GENOMIC DNA]</scope>
    <source>
        <strain evidence="2 4">DSM 1911</strain>
    </source>
</reference>
<dbReference type="InterPro" id="IPR052024">
    <property type="entry name" value="Methanogen_methyltrans"/>
</dbReference>
<dbReference type="GO" id="GO:0032259">
    <property type="term" value="P:methylation"/>
    <property type="evidence" value="ECO:0007669"/>
    <property type="project" value="UniProtKB-KW"/>
</dbReference>
<protein>
    <submittedName>
        <fullName evidence="2">Methylcobalamin:coenzyme M methyltransferase</fullName>
    </submittedName>
</protein>
<sequence>MLTPKENFLLAAVEHKKPEWVPNEMSDVIMYGGAFESFENGPAGGGLDGFGVTWHATESAGGQPVPGGKPVLDDIEKWENIVKFPNLDEYDWEGSLAMQAGIFGADRDQRVVEYGMWNGQFLRLTHLMGFENALCAMLEEPEACDALFAAITDYKIKLVERVAKHFKPDIITSYDDIATERGLFMSPGTYRSLIKPHHKRLNDAIKAHGIIPFIHTCGKCEEIIPDYVEIGTAAWTSAQPMNDIEGILKKYGSQIAVVGGYDTNGRPGLEEATNEEIDADVKRCMETYGPYGSYVFMGFRLMSGAGPESFMEGILPINDAVEKYKHIK</sequence>
<evidence type="ECO:0000259" key="1">
    <source>
        <dbReference type="Pfam" id="PF01208"/>
    </source>
</evidence>
<dbReference type="GO" id="GO:0004853">
    <property type="term" value="F:uroporphyrinogen decarboxylase activity"/>
    <property type="evidence" value="ECO:0007669"/>
    <property type="project" value="InterPro"/>
</dbReference>